<dbReference type="Pfam" id="PF01535">
    <property type="entry name" value="PPR"/>
    <property type="match status" value="1"/>
</dbReference>
<evidence type="ECO:0000313" key="7">
    <source>
        <dbReference type="EMBL" id="KAG0255556.1"/>
    </source>
</evidence>
<feature type="repeat" description="PPR" evidence="5">
    <location>
        <begin position="400"/>
        <end position="434"/>
    </location>
</feature>
<dbReference type="PROSITE" id="PS51375">
    <property type="entry name" value="PPR"/>
    <property type="match status" value="2"/>
</dbReference>
<protein>
    <recommendedName>
        <fullName evidence="9">Pentatricopeptide repeat-containing protein</fullName>
    </recommendedName>
</protein>
<dbReference type="InterPro" id="IPR002885">
    <property type="entry name" value="PPR_rpt"/>
</dbReference>
<keyword evidence="2" id="KW-0677">Repeat</keyword>
<comment type="subunit">
    <text evidence="4">Binds to mitochondrial small subunit 15S rRNA.</text>
</comment>
<gene>
    <name evidence="7" type="ORF">BG011_005060</name>
</gene>
<dbReference type="Gene3D" id="1.25.40.10">
    <property type="entry name" value="Tetratricopeptide repeat domain"/>
    <property type="match status" value="2"/>
</dbReference>
<feature type="repeat" description="PPR" evidence="5">
    <location>
        <begin position="435"/>
        <end position="469"/>
    </location>
</feature>
<proteinExistence type="inferred from homology"/>
<dbReference type="Proteomes" id="UP000726737">
    <property type="component" value="Unassembled WGS sequence"/>
</dbReference>
<dbReference type="SUPFAM" id="SSF81901">
    <property type="entry name" value="HCP-like"/>
    <property type="match status" value="1"/>
</dbReference>
<accession>A0A9P6PZ71</accession>
<dbReference type="InterPro" id="IPR011990">
    <property type="entry name" value="TPR-like_helical_dom_sf"/>
</dbReference>
<sequence length="831" mass="94453">MLRGIILRRSFSSSPIPKIIHGQKKPKPTPQEQPYTRTKRNNNRPVWKAPELGMPAQQEHTALLEIPKATRALLGHLTELHPDEYSRVYAGPSGQMRLELFAKLHMALQNTANPEAIWEAYQDIRQDQSNFEFLSPDIFRLLVIHFKDASPTFPQKESAIRKLWAARIVTVLDDKRSMNTDFSRWDYSDLMSALNRQERYEESIQEFDKFVAARQKVDPILVNHAVRAWSGQGRLDKAAEVIQDARTRHNAKASEHTLGYIIQQYLLAGQRTEAIKFWKKLTENGVLGNLDVANGILRACVRVQESGFAQTVYDSMPRLGIKPNVDSLNFMLALAVSKIQVSEERTQFLEAIDEKITKNNKPVYNKNILDSILVGFSKKGDTESAILVHELMRRHGFLQGAMEHNVILHCLARKRQMDRAINWFCRMRRTGIRPDRVSYTLLIQSYTIQRMPREAEALFRQMLQDGIEPDLATCNFLLLAYEQGRMNRKCLQLYKDMFRDRSIGLDHFSFSCMFNAVFHDDKANLEGGEGLKGRGSSMDNTKFVLKIGEPIGRPVNYSEQTSITSDNESSRIVDTSSGLNPGHSPAVYPAVRQHQYQFEQAVSNTTTLDHRSLFRDMIIVGIPPTRSLYSNILRAFLAQNDFAGAAVVVRTMVDYYVLKPTPKMNAIAATWVCRELDRRGIYTKVSAVNKGELPKLISMMGRTRGLIDMLKKVATIEQWGDDSSKGAVASNPVMSQSVKGTKVREERIAEDLNAGKDLPEVQSKDRIAQAKMEMGGDIVDLYSQSVMGGSLWDTSMNSPVQIDLDDFERWFRVYSNRTTHAQAIKSEQQKP</sequence>
<dbReference type="Pfam" id="PF13041">
    <property type="entry name" value="PPR_2"/>
    <property type="match status" value="1"/>
</dbReference>
<feature type="region of interest" description="Disordered" evidence="6">
    <location>
        <begin position="556"/>
        <end position="576"/>
    </location>
</feature>
<evidence type="ECO:0008006" key="9">
    <source>
        <dbReference type="Google" id="ProtNLM"/>
    </source>
</evidence>
<dbReference type="OrthoDB" id="185373at2759"/>
<dbReference type="Pfam" id="PF13812">
    <property type="entry name" value="PPR_3"/>
    <property type="match status" value="1"/>
</dbReference>
<dbReference type="NCBIfam" id="TIGR00756">
    <property type="entry name" value="PPR"/>
    <property type="match status" value="2"/>
</dbReference>
<dbReference type="AlphaFoldDB" id="A0A9P6PZ71"/>
<organism evidence="7 8">
    <name type="scientific">Mortierella polycephala</name>
    <dbReference type="NCBI Taxonomy" id="41804"/>
    <lineage>
        <taxon>Eukaryota</taxon>
        <taxon>Fungi</taxon>
        <taxon>Fungi incertae sedis</taxon>
        <taxon>Mucoromycota</taxon>
        <taxon>Mortierellomycotina</taxon>
        <taxon>Mortierellomycetes</taxon>
        <taxon>Mortierellales</taxon>
        <taxon>Mortierellaceae</taxon>
        <taxon>Mortierella</taxon>
    </lineage>
</organism>
<evidence type="ECO:0000256" key="1">
    <source>
        <dbReference type="ARBA" id="ARBA00006192"/>
    </source>
</evidence>
<evidence type="ECO:0000313" key="8">
    <source>
        <dbReference type="Proteomes" id="UP000726737"/>
    </source>
</evidence>
<evidence type="ECO:0000256" key="6">
    <source>
        <dbReference type="SAM" id="MobiDB-lite"/>
    </source>
</evidence>
<evidence type="ECO:0000256" key="2">
    <source>
        <dbReference type="ARBA" id="ARBA00022737"/>
    </source>
</evidence>
<dbReference type="EMBL" id="JAAAJA010000343">
    <property type="protein sequence ID" value="KAG0255556.1"/>
    <property type="molecule type" value="Genomic_DNA"/>
</dbReference>
<name>A0A9P6PZ71_9FUNG</name>
<keyword evidence="8" id="KW-1185">Reference proteome</keyword>
<evidence type="ECO:0000256" key="3">
    <source>
        <dbReference type="ARBA" id="ARBA00044493"/>
    </source>
</evidence>
<comment type="similarity">
    <text evidence="1">Belongs to the CCM1 family.</text>
</comment>
<reference evidence="7" key="1">
    <citation type="journal article" date="2020" name="Fungal Divers.">
        <title>Resolving the Mortierellaceae phylogeny through synthesis of multi-gene phylogenetics and phylogenomics.</title>
        <authorList>
            <person name="Vandepol N."/>
            <person name="Liber J."/>
            <person name="Desiro A."/>
            <person name="Na H."/>
            <person name="Kennedy M."/>
            <person name="Barry K."/>
            <person name="Grigoriev I.V."/>
            <person name="Miller A.N."/>
            <person name="O'Donnell K."/>
            <person name="Stajich J.E."/>
            <person name="Bonito G."/>
        </authorList>
    </citation>
    <scope>NUCLEOTIDE SEQUENCE</scope>
    <source>
        <strain evidence="7">KOD948</strain>
    </source>
</reference>
<comment type="caution">
    <text evidence="7">The sequence shown here is derived from an EMBL/GenBank/DDBJ whole genome shotgun (WGS) entry which is preliminary data.</text>
</comment>
<dbReference type="PANTHER" id="PTHR47447:SF17">
    <property type="entry name" value="OS12G0638900 PROTEIN"/>
    <property type="match status" value="1"/>
</dbReference>
<evidence type="ECO:0000256" key="5">
    <source>
        <dbReference type="PROSITE-ProRule" id="PRU00708"/>
    </source>
</evidence>
<dbReference type="PANTHER" id="PTHR47447">
    <property type="entry name" value="OS03G0856100 PROTEIN"/>
    <property type="match status" value="1"/>
</dbReference>
<feature type="compositionally biased region" description="Polar residues" evidence="6">
    <location>
        <begin position="557"/>
        <end position="576"/>
    </location>
</feature>
<feature type="region of interest" description="Disordered" evidence="6">
    <location>
        <begin position="16"/>
        <end position="47"/>
    </location>
</feature>
<evidence type="ECO:0000256" key="4">
    <source>
        <dbReference type="ARBA" id="ARBA00044511"/>
    </source>
</evidence>
<comment type="function">
    <text evidence="3">Regulates mitochondrial small subunit maturation by controlling 15S rRNA 5'-end processing. Localizes to the 5' precursor of the 15S rRNA in a position that is subsequently occupied by mS47 in the mature yeast mtSSU. Uses structure and sequence-specific RNA recognition, binding to a single-stranded region of the precursor and specifically recognizing bases -6 to -1. The exchange of Ccm1 for mS47 is coupled to the irreversible removal of precursor rRNA that is accompanied by conformational changes of the mitoribosomal proteins uS5m and mS26. These conformational changes signal completion of 5'-end rRNA processing through protection of the mature 5'-end of the 15S rRNA and stabilization of mS47. The removal of the 5' precursor together with the dissociation of Ccm1 may be catalyzed by the 5'-3' exoribonuclease Pet127. Involved in the specific removal of group I introns in mitochondrial encoded transcripts.</text>
</comment>